<evidence type="ECO:0000256" key="12">
    <source>
        <dbReference type="ARBA" id="ARBA00023288"/>
    </source>
</evidence>
<feature type="disulfide bond" evidence="14">
    <location>
        <begin position="40"/>
        <end position="71"/>
    </location>
</feature>
<dbReference type="PROSITE" id="PS52012">
    <property type="entry name" value="CFEM"/>
    <property type="match status" value="1"/>
</dbReference>
<comment type="subcellular location">
    <subcellularLocation>
        <location evidence="2">Membrane</location>
        <topology evidence="2">Lipid-anchor</topology>
        <topology evidence="2">GPI-anchor</topology>
    </subcellularLocation>
    <subcellularLocation>
        <location evidence="1">Membrane</location>
        <topology evidence="1">Multi-pass membrane protein</topology>
    </subcellularLocation>
    <subcellularLocation>
        <location evidence="3">Secreted</location>
    </subcellularLocation>
</comment>
<feature type="chain" id="PRO_5042542540" description="CFEM domain-containing protein" evidence="17">
    <location>
        <begin position="23"/>
        <end position="451"/>
    </location>
</feature>
<dbReference type="GO" id="GO:0005576">
    <property type="term" value="C:extracellular region"/>
    <property type="evidence" value="ECO:0007669"/>
    <property type="project" value="UniProtKB-SubCell"/>
</dbReference>
<evidence type="ECO:0000256" key="6">
    <source>
        <dbReference type="ARBA" id="ARBA00022622"/>
    </source>
</evidence>
<evidence type="ECO:0000256" key="7">
    <source>
        <dbReference type="ARBA" id="ARBA00022692"/>
    </source>
</evidence>
<feature type="transmembrane region" description="Helical" evidence="16">
    <location>
        <begin position="258"/>
        <end position="278"/>
    </location>
</feature>
<feature type="transmembrane region" description="Helical" evidence="16">
    <location>
        <begin position="178"/>
        <end position="204"/>
    </location>
</feature>
<evidence type="ECO:0000259" key="18">
    <source>
        <dbReference type="PROSITE" id="PS52012"/>
    </source>
</evidence>
<keyword evidence="20" id="KW-1185">Reference proteome</keyword>
<evidence type="ECO:0000256" key="11">
    <source>
        <dbReference type="ARBA" id="ARBA00023157"/>
    </source>
</evidence>
<feature type="transmembrane region" description="Helical" evidence="16">
    <location>
        <begin position="299"/>
        <end position="319"/>
    </location>
</feature>
<keyword evidence="6" id="KW-0336">GPI-anchor</keyword>
<dbReference type="PANTHER" id="PTHR33048">
    <property type="entry name" value="PTH11-LIKE INTEGRAL MEMBRANE PROTEIN (AFU_ORTHOLOGUE AFUA_5G11245)"/>
    <property type="match status" value="1"/>
</dbReference>
<keyword evidence="12" id="KW-0449">Lipoprotein</keyword>
<keyword evidence="11 14" id="KW-1015">Disulfide bond</keyword>
<dbReference type="EMBL" id="MU839035">
    <property type="protein sequence ID" value="KAK1762628.1"/>
    <property type="molecule type" value="Genomic_DNA"/>
</dbReference>
<dbReference type="Pfam" id="PF20684">
    <property type="entry name" value="Fung_rhodopsin"/>
    <property type="match status" value="1"/>
</dbReference>
<dbReference type="InterPro" id="IPR008427">
    <property type="entry name" value="Extracellular_membr_CFEM_dom"/>
</dbReference>
<evidence type="ECO:0000256" key="5">
    <source>
        <dbReference type="ARBA" id="ARBA00022525"/>
    </source>
</evidence>
<evidence type="ECO:0000256" key="9">
    <source>
        <dbReference type="ARBA" id="ARBA00022989"/>
    </source>
</evidence>
<feature type="compositionally biased region" description="Polar residues" evidence="15">
    <location>
        <begin position="383"/>
        <end position="392"/>
    </location>
</feature>
<dbReference type="Pfam" id="PF05730">
    <property type="entry name" value="CFEM"/>
    <property type="match status" value="1"/>
</dbReference>
<evidence type="ECO:0000256" key="3">
    <source>
        <dbReference type="ARBA" id="ARBA00004613"/>
    </source>
</evidence>
<evidence type="ECO:0000256" key="15">
    <source>
        <dbReference type="SAM" id="MobiDB-lite"/>
    </source>
</evidence>
<organism evidence="19 20">
    <name type="scientific">Phialemonium atrogriseum</name>
    <dbReference type="NCBI Taxonomy" id="1093897"/>
    <lineage>
        <taxon>Eukaryota</taxon>
        <taxon>Fungi</taxon>
        <taxon>Dikarya</taxon>
        <taxon>Ascomycota</taxon>
        <taxon>Pezizomycotina</taxon>
        <taxon>Sordariomycetes</taxon>
        <taxon>Sordariomycetidae</taxon>
        <taxon>Cephalothecales</taxon>
        <taxon>Cephalothecaceae</taxon>
        <taxon>Phialemonium</taxon>
    </lineage>
</organism>
<feature type="compositionally biased region" description="Low complexity" evidence="15">
    <location>
        <begin position="393"/>
        <end position="402"/>
    </location>
</feature>
<evidence type="ECO:0000256" key="14">
    <source>
        <dbReference type="PROSITE-ProRule" id="PRU01356"/>
    </source>
</evidence>
<evidence type="ECO:0000313" key="19">
    <source>
        <dbReference type="EMBL" id="KAK1762628.1"/>
    </source>
</evidence>
<feature type="disulfide bond" evidence="14">
    <location>
        <begin position="36"/>
        <end position="76"/>
    </location>
</feature>
<keyword evidence="5" id="KW-0964">Secreted</keyword>
<comment type="similarity">
    <text evidence="13">Belongs to the SAT4 family.</text>
</comment>
<comment type="caution">
    <text evidence="14">Lacks conserved residue(s) required for the propagation of feature annotation.</text>
</comment>
<comment type="similarity">
    <text evidence="4">Belongs to the RBT5 family.</text>
</comment>
<feature type="transmembrane region" description="Helical" evidence="16">
    <location>
        <begin position="139"/>
        <end position="158"/>
    </location>
</feature>
<feature type="region of interest" description="Disordered" evidence="15">
    <location>
        <begin position="383"/>
        <end position="402"/>
    </location>
</feature>
<dbReference type="AlphaFoldDB" id="A0AAJ0FGR6"/>
<evidence type="ECO:0000256" key="8">
    <source>
        <dbReference type="ARBA" id="ARBA00022729"/>
    </source>
</evidence>
<dbReference type="PANTHER" id="PTHR33048:SF143">
    <property type="entry name" value="EXTRACELLULAR MEMBRANE PROTEIN CFEM DOMAIN-CONTAINING PROTEIN-RELATED"/>
    <property type="match status" value="1"/>
</dbReference>
<keyword evidence="8 17" id="KW-0732">Signal</keyword>
<dbReference type="GO" id="GO:0098552">
    <property type="term" value="C:side of membrane"/>
    <property type="evidence" value="ECO:0007669"/>
    <property type="project" value="UniProtKB-KW"/>
</dbReference>
<protein>
    <recommendedName>
        <fullName evidence="18">CFEM domain-containing protein</fullName>
    </recommendedName>
</protein>
<evidence type="ECO:0000313" key="20">
    <source>
        <dbReference type="Proteomes" id="UP001244011"/>
    </source>
</evidence>
<comment type="caution">
    <text evidence="19">The sequence shown here is derived from an EMBL/GenBank/DDBJ whole genome shotgun (WGS) entry which is preliminary data.</text>
</comment>
<dbReference type="InterPro" id="IPR049326">
    <property type="entry name" value="Rhodopsin_dom_fungi"/>
</dbReference>
<feature type="transmembrane region" description="Helical" evidence="16">
    <location>
        <begin position="216"/>
        <end position="238"/>
    </location>
</feature>
<dbReference type="InterPro" id="IPR052337">
    <property type="entry name" value="SAT4-like"/>
</dbReference>
<evidence type="ECO:0000256" key="10">
    <source>
        <dbReference type="ARBA" id="ARBA00023136"/>
    </source>
</evidence>
<dbReference type="SMART" id="SM00747">
    <property type="entry name" value="CFEM"/>
    <property type="match status" value="1"/>
</dbReference>
<evidence type="ECO:0000256" key="2">
    <source>
        <dbReference type="ARBA" id="ARBA00004589"/>
    </source>
</evidence>
<evidence type="ECO:0000256" key="13">
    <source>
        <dbReference type="ARBA" id="ARBA00038359"/>
    </source>
</evidence>
<keyword evidence="7 16" id="KW-0812">Transmembrane</keyword>
<feature type="disulfide bond" evidence="14">
    <location>
        <begin position="59"/>
        <end position="92"/>
    </location>
</feature>
<feature type="region of interest" description="Disordered" evidence="15">
    <location>
        <begin position="431"/>
        <end position="451"/>
    </location>
</feature>
<feature type="disulfide bond" evidence="14">
    <location>
        <begin position="50"/>
        <end position="57"/>
    </location>
</feature>
<keyword evidence="10 16" id="KW-0472">Membrane</keyword>
<dbReference type="Proteomes" id="UP001244011">
    <property type="component" value="Unassembled WGS sequence"/>
</dbReference>
<dbReference type="GeneID" id="85315260"/>
<accession>A0AAJ0FGR6</accession>
<evidence type="ECO:0000256" key="17">
    <source>
        <dbReference type="SAM" id="SignalP"/>
    </source>
</evidence>
<evidence type="ECO:0000256" key="1">
    <source>
        <dbReference type="ARBA" id="ARBA00004141"/>
    </source>
</evidence>
<keyword evidence="6" id="KW-0325">Glycoprotein</keyword>
<proteinExistence type="inferred from homology"/>
<keyword evidence="9 16" id="KW-1133">Transmembrane helix</keyword>
<feature type="domain" description="CFEM" evidence="18">
    <location>
        <begin position="4"/>
        <end position="119"/>
    </location>
</feature>
<feature type="signal peptide" evidence="17">
    <location>
        <begin position="1"/>
        <end position="22"/>
    </location>
</feature>
<evidence type="ECO:0000256" key="16">
    <source>
        <dbReference type="SAM" id="Phobius"/>
    </source>
</evidence>
<gene>
    <name evidence="19" type="ORF">QBC33DRAFT_600152</name>
</gene>
<dbReference type="RefSeq" id="XP_060278841.1">
    <property type="nucleotide sequence ID" value="XM_060432073.1"/>
</dbReference>
<reference evidence="19" key="1">
    <citation type="submission" date="2023-06" db="EMBL/GenBank/DDBJ databases">
        <title>Genome-scale phylogeny and comparative genomics of the fungal order Sordariales.</title>
        <authorList>
            <consortium name="Lawrence Berkeley National Laboratory"/>
            <person name="Hensen N."/>
            <person name="Bonometti L."/>
            <person name="Westerberg I."/>
            <person name="Brannstrom I.O."/>
            <person name="Guillou S."/>
            <person name="Cros-Aarteil S."/>
            <person name="Calhoun S."/>
            <person name="Haridas S."/>
            <person name="Kuo A."/>
            <person name="Mondo S."/>
            <person name="Pangilinan J."/>
            <person name="Riley R."/>
            <person name="Labutti K."/>
            <person name="Andreopoulos B."/>
            <person name="Lipzen A."/>
            <person name="Chen C."/>
            <person name="Yanf M."/>
            <person name="Daum C."/>
            <person name="Ng V."/>
            <person name="Clum A."/>
            <person name="Steindorff A."/>
            <person name="Ohm R."/>
            <person name="Martin F."/>
            <person name="Silar P."/>
            <person name="Natvig D."/>
            <person name="Lalanne C."/>
            <person name="Gautier V."/>
            <person name="Ament-Velasquez S.L."/>
            <person name="Kruys A."/>
            <person name="Hutchinson M.I."/>
            <person name="Powell A.J."/>
            <person name="Barry K."/>
            <person name="Miller A.N."/>
            <person name="Grigoriev I.V."/>
            <person name="Debuchy R."/>
            <person name="Gladieux P."/>
            <person name="Thoren M.H."/>
            <person name="Johannesson H."/>
        </authorList>
    </citation>
    <scope>NUCLEOTIDE SEQUENCE</scope>
    <source>
        <strain evidence="19">8032-3</strain>
    </source>
</reference>
<evidence type="ECO:0000256" key="4">
    <source>
        <dbReference type="ARBA" id="ARBA00010031"/>
    </source>
</evidence>
<sequence length="451" mass="49080">MRLRLPSSLALLALVALPTAWAQDALSNALASLPACAISCLASAVSNSPCSFTNQTCLCTNADLQDDVTKCVTSGCTIREALFTKNVTQTNCNAPIRDKSKLLTDVATSLGTITGVMVAGRLGFKLFVAKTGLSLDDWFILITTLCGIPNTIIAVHGITPNGLGKDVWTLEADKVTAFGLFFYVMEILYFAEVTLLKMSILFFYLRIFPTQGTRRVLWTTVTINALFGVACILAGIFQCSPISHYWDKWDGEHKGACLNVNALGWANAIVSIVLDLWMLAIPLSQLPKLRLHWKRKVGVALMFCVGTFVTVVSILRLQSLVSFANSQNPTWDNWSVCNWSIVEINVGIMCACMPTARLALMRAFDVFRETTISRSGYYGYNNQPSGSTPGSQSHAAATSDGHAADAAGPSVIVYKKSYTVQYSDHDEASLVDMRNLDSDGRESRRAGGESY</sequence>
<name>A0AAJ0FGR6_9PEZI</name>
<feature type="transmembrane region" description="Helical" evidence="16">
    <location>
        <begin position="339"/>
        <end position="360"/>
    </location>
</feature>